<protein>
    <submittedName>
        <fullName evidence="1">Aldose 1-epimerase</fullName>
    </submittedName>
</protein>
<dbReference type="Gene3D" id="2.70.98.10">
    <property type="match status" value="1"/>
</dbReference>
<dbReference type="AlphaFoldDB" id="A0A2T9X8P0"/>
<dbReference type="Pfam" id="PF01263">
    <property type="entry name" value="Aldose_epim"/>
    <property type="match status" value="1"/>
</dbReference>
<dbReference type="PANTHER" id="PTHR10091">
    <property type="entry name" value="ALDOSE-1-EPIMERASE"/>
    <property type="match status" value="1"/>
</dbReference>
<dbReference type="Proteomes" id="UP000245638">
    <property type="component" value="Unassembled WGS sequence"/>
</dbReference>
<dbReference type="InterPro" id="IPR008183">
    <property type="entry name" value="Aldose_1/G6P_1-epimerase"/>
</dbReference>
<evidence type="ECO:0000313" key="2">
    <source>
        <dbReference type="Proteomes" id="UP000245638"/>
    </source>
</evidence>
<dbReference type="InterPro" id="IPR011013">
    <property type="entry name" value="Gal_mutarotase_sf_dom"/>
</dbReference>
<dbReference type="InterPro" id="IPR014718">
    <property type="entry name" value="GH-type_carb-bd"/>
</dbReference>
<proteinExistence type="predicted"/>
<organism evidence="1 2">
    <name type="scientific">Acidianus hospitalis</name>
    <dbReference type="NCBI Taxonomy" id="563177"/>
    <lineage>
        <taxon>Archaea</taxon>
        <taxon>Thermoproteota</taxon>
        <taxon>Thermoprotei</taxon>
        <taxon>Sulfolobales</taxon>
        <taxon>Sulfolobaceae</taxon>
        <taxon>Acidianus</taxon>
    </lineage>
</organism>
<dbReference type="SUPFAM" id="SSF74650">
    <property type="entry name" value="Galactose mutarotase-like"/>
    <property type="match status" value="1"/>
</dbReference>
<dbReference type="PANTHER" id="PTHR10091:SF0">
    <property type="entry name" value="GALACTOSE MUTAROTASE"/>
    <property type="match status" value="1"/>
</dbReference>
<gene>
    <name evidence="1" type="ORF">DDW13_03000</name>
</gene>
<dbReference type="EMBL" id="QEFD01000097">
    <property type="protein sequence ID" value="PVU76450.1"/>
    <property type="molecule type" value="Genomic_DNA"/>
</dbReference>
<evidence type="ECO:0000313" key="1">
    <source>
        <dbReference type="EMBL" id="PVU76450.1"/>
    </source>
</evidence>
<comment type="caution">
    <text evidence="1">The sequence shown here is derived from an EMBL/GenBank/DDBJ whole genome shotgun (WGS) entry which is preliminary data.</text>
</comment>
<dbReference type="GO" id="GO:0030246">
    <property type="term" value="F:carbohydrate binding"/>
    <property type="evidence" value="ECO:0007669"/>
    <property type="project" value="InterPro"/>
</dbReference>
<reference evidence="1 2" key="1">
    <citation type="journal article" date="2015" name="Appl. Environ. Microbiol.">
        <title>Nanoarchaeota, Their Sulfolobales Host, and Nanoarchaeota Virus Distribution across Yellowstone National Park Hot Springs.</title>
        <authorList>
            <person name="Munson-McGee J.H."/>
            <person name="Field E.K."/>
            <person name="Bateson M."/>
            <person name="Rooney C."/>
            <person name="Stepanauskas R."/>
            <person name="Young M.J."/>
        </authorList>
    </citation>
    <scope>NUCLEOTIDE SEQUENCE [LARGE SCALE GENOMIC DNA]</scope>
    <source>
        <strain evidence="1">SCGC AC-742_N10</strain>
    </source>
</reference>
<dbReference type="GO" id="GO:0004034">
    <property type="term" value="F:aldose 1-epimerase activity"/>
    <property type="evidence" value="ECO:0007669"/>
    <property type="project" value="TreeGrafter"/>
</dbReference>
<sequence>MHIQKGDTEAEILDKGAYLYSFKVKSKDILLEGRERQTRGGMALLIPFANRIKGGEYYWRGKKYELPKNSEGNAIHGLVRDKIWDVESLKSDEVTLSLYLKDPGYPSPLFIKVKYSLDSSSLTTAISVKNEGEEAPLVVGAHPYFIIKGNWRIFPEKAKRLIMKDKIPTGEMEDFTITQGEYDDCFLLKGNVTLISDYSKVTIEKENMNFIQIYTGQPSAVAVEPMSGAPDAFHNGIGLITLKEGETATFTFKVSVRL</sequence>
<dbReference type="GO" id="GO:0006006">
    <property type="term" value="P:glucose metabolic process"/>
    <property type="evidence" value="ECO:0007669"/>
    <property type="project" value="TreeGrafter"/>
</dbReference>
<name>A0A2T9X8P0_9CREN</name>
<accession>A0A2T9X8P0</accession>
<dbReference type="CDD" id="cd01081">
    <property type="entry name" value="Aldose_epim"/>
    <property type="match status" value="1"/>
</dbReference>
<dbReference type="GO" id="GO:0033499">
    <property type="term" value="P:galactose catabolic process via UDP-galactose, Leloir pathway"/>
    <property type="evidence" value="ECO:0007669"/>
    <property type="project" value="TreeGrafter"/>
</dbReference>